<reference evidence="4" key="1">
    <citation type="submission" date="2021-02" db="EMBL/GenBank/DDBJ databases">
        <authorList>
            <person name="Nowell W R."/>
        </authorList>
    </citation>
    <scope>NUCLEOTIDE SEQUENCE</scope>
</reference>
<evidence type="ECO:0000313" key="5">
    <source>
        <dbReference type="EMBL" id="CAF4535585.1"/>
    </source>
</evidence>
<evidence type="ECO:0000313" key="4">
    <source>
        <dbReference type="EMBL" id="CAF1667483.1"/>
    </source>
</evidence>
<dbReference type="Proteomes" id="UP000677228">
    <property type="component" value="Unassembled WGS sequence"/>
</dbReference>
<dbReference type="SUPFAM" id="SSF48452">
    <property type="entry name" value="TPR-like"/>
    <property type="match status" value="1"/>
</dbReference>
<dbReference type="EMBL" id="CAJNOK010072984">
    <property type="protein sequence ID" value="CAF1667483.1"/>
    <property type="molecule type" value="Genomic_DNA"/>
</dbReference>
<dbReference type="Proteomes" id="UP000682733">
    <property type="component" value="Unassembled WGS sequence"/>
</dbReference>
<dbReference type="GO" id="GO:0036064">
    <property type="term" value="C:ciliary basal body"/>
    <property type="evidence" value="ECO:0007669"/>
    <property type="project" value="TreeGrafter"/>
</dbReference>
<proteinExistence type="inferred from homology"/>
<dbReference type="InterPro" id="IPR011990">
    <property type="entry name" value="TPR-like_helical_dom_sf"/>
</dbReference>
<sequence>LTLAKLNDVDNAIHAYEVAIQLDSTDPTTHLNLAVLLFNTTQNKQQIDKTLKTFREAYDRKVDIEGAREVDGTMLEIATKLSDAMQTNNTLK</sequence>
<evidence type="ECO:0008006" key="7">
    <source>
        <dbReference type="Google" id="ProtNLM"/>
    </source>
</evidence>
<accession>A0A8S2GAK5</accession>
<dbReference type="GO" id="GO:0061512">
    <property type="term" value="P:protein localization to cilium"/>
    <property type="evidence" value="ECO:0007669"/>
    <property type="project" value="TreeGrafter"/>
</dbReference>
<evidence type="ECO:0000256" key="3">
    <source>
        <dbReference type="ARBA" id="ARBA00023778"/>
    </source>
</evidence>
<dbReference type="PANTHER" id="PTHR44186:SF1">
    <property type="entry name" value="BARDET-BIEDL SYNDROME 4 PROTEIN"/>
    <property type="match status" value="1"/>
</dbReference>
<dbReference type="AlphaFoldDB" id="A0A8S2GAK5"/>
<feature type="non-terminal residue" evidence="4">
    <location>
        <position position="92"/>
    </location>
</feature>
<dbReference type="GO" id="GO:0060271">
    <property type="term" value="P:cilium assembly"/>
    <property type="evidence" value="ECO:0007669"/>
    <property type="project" value="TreeGrafter"/>
</dbReference>
<evidence type="ECO:0000256" key="1">
    <source>
        <dbReference type="ARBA" id="ARBA00022737"/>
    </source>
</evidence>
<dbReference type="EMBL" id="CAJOBA010105487">
    <property type="protein sequence ID" value="CAF4535585.1"/>
    <property type="molecule type" value="Genomic_DNA"/>
</dbReference>
<evidence type="ECO:0000256" key="2">
    <source>
        <dbReference type="ARBA" id="ARBA00022803"/>
    </source>
</evidence>
<protein>
    <recommendedName>
        <fullName evidence="7">Tetratricopeptide repeat protein</fullName>
    </recommendedName>
</protein>
<name>A0A8S2GAK5_9BILA</name>
<gene>
    <name evidence="4" type="ORF">OVA965_LOCUS45571</name>
    <name evidence="5" type="ORF">TMI583_LOCUS49194</name>
</gene>
<dbReference type="PANTHER" id="PTHR44186">
    <property type="match status" value="1"/>
</dbReference>
<keyword evidence="2" id="KW-0802">TPR repeat</keyword>
<dbReference type="Gene3D" id="1.25.40.10">
    <property type="entry name" value="Tetratricopeptide repeat domain"/>
    <property type="match status" value="1"/>
</dbReference>
<comment type="similarity">
    <text evidence="3">Belongs to the BBS4 family.</text>
</comment>
<comment type="caution">
    <text evidence="4">The sequence shown here is derived from an EMBL/GenBank/DDBJ whole genome shotgun (WGS) entry which is preliminary data.</text>
</comment>
<evidence type="ECO:0000313" key="6">
    <source>
        <dbReference type="Proteomes" id="UP000677228"/>
    </source>
</evidence>
<keyword evidence="1" id="KW-0677">Repeat</keyword>
<organism evidence="4 6">
    <name type="scientific">Didymodactylos carnosus</name>
    <dbReference type="NCBI Taxonomy" id="1234261"/>
    <lineage>
        <taxon>Eukaryota</taxon>
        <taxon>Metazoa</taxon>
        <taxon>Spiralia</taxon>
        <taxon>Gnathifera</taxon>
        <taxon>Rotifera</taxon>
        <taxon>Eurotatoria</taxon>
        <taxon>Bdelloidea</taxon>
        <taxon>Philodinida</taxon>
        <taxon>Philodinidae</taxon>
        <taxon>Didymodactylos</taxon>
    </lineage>
</organism>
<feature type="non-terminal residue" evidence="4">
    <location>
        <position position="1"/>
    </location>
</feature>
<dbReference type="Pfam" id="PF13414">
    <property type="entry name" value="TPR_11"/>
    <property type="match status" value="1"/>
</dbReference>